<dbReference type="Proteomes" id="UP001596368">
    <property type="component" value="Unassembled WGS sequence"/>
</dbReference>
<accession>A0ABD5XVD9</accession>
<evidence type="ECO:0000259" key="1">
    <source>
        <dbReference type="Pfam" id="PF02589"/>
    </source>
</evidence>
<evidence type="ECO:0000313" key="2">
    <source>
        <dbReference type="EMBL" id="MFC7137065.1"/>
    </source>
</evidence>
<dbReference type="Pfam" id="PF02589">
    <property type="entry name" value="LUD_dom"/>
    <property type="match status" value="1"/>
</dbReference>
<name>A0ABD5XVD9_9EURY</name>
<dbReference type="PANTHER" id="PTHR43682:SF1">
    <property type="entry name" value="LACTATE UTILIZATION PROTEIN C"/>
    <property type="match status" value="1"/>
</dbReference>
<reference evidence="2 3" key="1">
    <citation type="journal article" date="2019" name="Int. J. Syst. Evol. Microbiol.">
        <title>The Global Catalogue of Microorganisms (GCM) 10K type strain sequencing project: providing services to taxonomists for standard genome sequencing and annotation.</title>
        <authorList>
            <consortium name="The Broad Institute Genomics Platform"/>
            <consortium name="The Broad Institute Genome Sequencing Center for Infectious Disease"/>
            <person name="Wu L."/>
            <person name="Ma J."/>
        </authorList>
    </citation>
    <scope>NUCLEOTIDE SEQUENCE [LARGE SCALE GENOMIC DNA]</scope>
    <source>
        <strain evidence="2 3">DT92</strain>
    </source>
</reference>
<comment type="caution">
    <text evidence="2">The sequence shown here is derived from an EMBL/GenBank/DDBJ whole genome shotgun (WGS) entry which is preliminary data.</text>
</comment>
<sequence>MTTDTRSAFVENVERHHATVHRVAPDGVTDAVATLVDPPAVGVALPDGLALPPSVATDPTPADLDAAATGVTAASLGIADYGTVVLPADAAGSEQVSLFPERHVVVVRAADLVPGMREAIDALGDRLRDGASAVLATGPSATADMGDLVIGAHGPREVDVVLVEAADGDPGADGTREGRDE</sequence>
<proteinExistence type="predicted"/>
<dbReference type="RefSeq" id="WP_284013844.1">
    <property type="nucleotide sequence ID" value="NZ_CP126156.1"/>
</dbReference>
<dbReference type="GeneID" id="81121027"/>
<dbReference type="InterPro" id="IPR024185">
    <property type="entry name" value="FTHF_cligase-like_sf"/>
</dbReference>
<evidence type="ECO:0000313" key="3">
    <source>
        <dbReference type="Proteomes" id="UP001596368"/>
    </source>
</evidence>
<dbReference type="Gene3D" id="3.40.50.10420">
    <property type="entry name" value="NagB/RpiA/CoA transferase-like"/>
    <property type="match status" value="1"/>
</dbReference>
<dbReference type="SUPFAM" id="SSF100950">
    <property type="entry name" value="NagB/RpiA/CoA transferase-like"/>
    <property type="match status" value="1"/>
</dbReference>
<dbReference type="AlphaFoldDB" id="A0ABD5XVD9"/>
<feature type="domain" description="LUD" evidence="1">
    <location>
        <begin position="64"/>
        <end position="163"/>
    </location>
</feature>
<organism evidence="2 3">
    <name type="scientific">Halobaculum litoreum</name>
    <dbReference type="NCBI Taxonomy" id="3031998"/>
    <lineage>
        <taxon>Archaea</taxon>
        <taxon>Methanobacteriati</taxon>
        <taxon>Methanobacteriota</taxon>
        <taxon>Stenosarchaea group</taxon>
        <taxon>Halobacteria</taxon>
        <taxon>Halobacteriales</taxon>
        <taxon>Haloferacaceae</taxon>
        <taxon>Halobaculum</taxon>
    </lineage>
</organism>
<dbReference type="InterPro" id="IPR037171">
    <property type="entry name" value="NagB/RpiA_transferase-like"/>
</dbReference>
<keyword evidence="3" id="KW-1185">Reference proteome</keyword>
<dbReference type="InterPro" id="IPR003741">
    <property type="entry name" value="LUD_dom"/>
</dbReference>
<protein>
    <submittedName>
        <fullName evidence="2">Lactate utilization protein C</fullName>
    </submittedName>
</protein>
<dbReference type="PANTHER" id="PTHR43682">
    <property type="entry name" value="LACTATE UTILIZATION PROTEIN C"/>
    <property type="match status" value="1"/>
</dbReference>
<dbReference type="EMBL" id="JBHSZG010000001">
    <property type="protein sequence ID" value="MFC7137065.1"/>
    <property type="molecule type" value="Genomic_DNA"/>
</dbReference>
<gene>
    <name evidence="2" type="ORF">ACFQRB_12545</name>
</gene>